<dbReference type="EMBL" id="KZ825898">
    <property type="protein sequence ID" value="PYH93178.1"/>
    <property type="molecule type" value="Genomic_DNA"/>
</dbReference>
<reference evidence="2 3" key="1">
    <citation type="submission" date="2018-02" db="EMBL/GenBank/DDBJ databases">
        <title>The genomes of Aspergillus section Nigri reveals drivers in fungal speciation.</title>
        <authorList>
            <consortium name="DOE Joint Genome Institute"/>
            <person name="Vesth T.C."/>
            <person name="Nybo J."/>
            <person name="Theobald S."/>
            <person name="Brandl J."/>
            <person name="Frisvad J.C."/>
            <person name="Nielsen K.F."/>
            <person name="Lyhne E.K."/>
            <person name="Kogle M.E."/>
            <person name="Kuo A."/>
            <person name="Riley R."/>
            <person name="Clum A."/>
            <person name="Nolan M."/>
            <person name="Lipzen A."/>
            <person name="Salamov A."/>
            <person name="Henrissat B."/>
            <person name="Wiebenga A."/>
            <person name="De vries R.P."/>
            <person name="Grigoriev I.V."/>
            <person name="Mortensen U.H."/>
            <person name="Andersen M.R."/>
            <person name="Baker S.E."/>
        </authorList>
    </citation>
    <scope>NUCLEOTIDE SEQUENCE [LARGE SCALE GENOMIC DNA]</scope>
    <source>
        <strain evidence="2 3">CBS 707.79</strain>
    </source>
</reference>
<evidence type="ECO:0000313" key="2">
    <source>
        <dbReference type="EMBL" id="PYH93178.1"/>
    </source>
</evidence>
<gene>
    <name evidence="2" type="ORF">BO71DRAFT_399929</name>
</gene>
<accession>A0A319DY82</accession>
<dbReference type="VEuPathDB" id="FungiDB:BO71DRAFT_399929"/>
<feature type="region of interest" description="Disordered" evidence="1">
    <location>
        <begin position="1"/>
        <end position="50"/>
    </location>
</feature>
<evidence type="ECO:0000256" key="1">
    <source>
        <dbReference type="SAM" id="MobiDB-lite"/>
    </source>
</evidence>
<dbReference type="AlphaFoldDB" id="A0A319DY82"/>
<organism evidence="2 3">
    <name type="scientific">Aspergillus ellipticus CBS 707.79</name>
    <dbReference type="NCBI Taxonomy" id="1448320"/>
    <lineage>
        <taxon>Eukaryota</taxon>
        <taxon>Fungi</taxon>
        <taxon>Dikarya</taxon>
        <taxon>Ascomycota</taxon>
        <taxon>Pezizomycotina</taxon>
        <taxon>Eurotiomycetes</taxon>
        <taxon>Eurotiomycetidae</taxon>
        <taxon>Eurotiales</taxon>
        <taxon>Aspergillaceae</taxon>
        <taxon>Aspergillus</taxon>
        <taxon>Aspergillus subgen. Circumdati</taxon>
    </lineage>
</organism>
<feature type="compositionally biased region" description="Polar residues" evidence="1">
    <location>
        <begin position="1"/>
        <end position="10"/>
    </location>
</feature>
<keyword evidence="3" id="KW-1185">Reference proteome</keyword>
<proteinExistence type="predicted"/>
<evidence type="ECO:0000313" key="3">
    <source>
        <dbReference type="Proteomes" id="UP000247810"/>
    </source>
</evidence>
<protein>
    <submittedName>
        <fullName evidence="2">Uncharacterized protein</fullName>
    </submittedName>
</protein>
<sequence length="142" mass="15641">MRSRPRTQTPLYLRNKNPHHPFRLNHLSAISQRPGRDATRPTLKPPPPTPPRLVLALSAAPDVCLPGTTTTHTAHPEYRVPGRFSHRQFATPHVRLRRYHRGMIVAVGFSPLWADGPDEACCCADGCIGALAVTLVVSSMVV</sequence>
<dbReference type="Proteomes" id="UP000247810">
    <property type="component" value="Unassembled WGS sequence"/>
</dbReference>
<name>A0A319DY82_9EURO</name>